<protein>
    <submittedName>
        <fullName evidence="2">Kinase-like domain-containing protein</fullName>
    </submittedName>
</protein>
<dbReference type="PROSITE" id="PS50011">
    <property type="entry name" value="PROTEIN_KINASE_DOM"/>
    <property type="match status" value="2"/>
</dbReference>
<evidence type="ECO:0000313" key="2">
    <source>
        <dbReference type="EMBL" id="KAF9789584.1"/>
    </source>
</evidence>
<keyword evidence="2" id="KW-0808">Transferase</keyword>
<dbReference type="InterPro" id="IPR051681">
    <property type="entry name" value="Ser/Thr_Kinases-Pseudokinases"/>
</dbReference>
<dbReference type="PANTHER" id="PTHR44329">
    <property type="entry name" value="SERINE/THREONINE-PROTEIN KINASE TNNI3K-RELATED"/>
    <property type="match status" value="1"/>
</dbReference>
<proteinExistence type="predicted"/>
<dbReference type="GO" id="GO:0005524">
    <property type="term" value="F:ATP binding"/>
    <property type="evidence" value="ECO:0007669"/>
    <property type="project" value="InterPro"/>
</dbReference>
<dbReference type="OrthoDB" id="4062651at2759"/>
<accession>A0A9P6LAK2</accession>
<dbReference type="SMART" id="SM00220">
    <property type="entry name" value="S_TKc"/>
    <property type="match status" value="1"/>
</dbReference>
<organism evidence="2 3">
    <name type="scientific">Thelephora terrestris</name>
    <dbReference type="NCBI Taxonomy" id="56493"/>
    <lineage>
        <taxon>Eukaryota</taxon>
        <taxon>Fungi</taxon>
        <taxon>Dikarya</taxon>
        <taxon>Basidiomycota</taxon>
        <taxon>Agaricomycotina</taxon>
        <taxon>Agaricomycetes</taxon>
        <taxon>Thelephorales</taxon>
        <taxon>Thelephoraceae</taxon>
        <taxon>Thelephora</taxon>
    </lineage>
</organism>
<reference evidence="2" key="2">
    <citation type="submission" date="2020-11" db="EMBL/GenBank/DDBJ databases">
        <authorList>
            <consortium name="DOE Joint Genome Institute"/>
            <person name="Kuo A."/>
            <person name="Miyauchi S."/>
            <person name="Kiss E."/>
            <person name="Drula E."/>
            <person name="Kohler A."/>
            <person name="Sanchez-Garcia M."/>
            <person name="Andreopoulos B."/>
            <person name="Barry K.W."/>
            <person name="Bonito G."/>
            <person name="Buee M."/>
            <person name="Carver A."/>
            <person name="Chen C."/>
            <person name="Cichocki N."/>
            <person name="Clum A."/>
            <person name="Culley D."/>
            <person name="Crous P.W."/>
            <person name="Fauchery L."/>
            <person name="Girlanda M."/>
            <person name="Hayes R."/>
            <person name="Keri Z."/>
            <person name="Labutti K."/>
            <person name="Lipzen A."/>
            <person name="Lombard V."/>
            <person name="Magnuson J."/>
            <person name="Maillard F."/>
            <person name="Morin E."/>
            <person name="Murat C."/>
            <person name="Nolan M."/>
            <person name="Ohm R."/>
            <person name="Pangilinan J."/>
            <person name="Pereira M."/>
            <person name="Perotto S."/>
            <person name="Peter M."/>
            <person name="Riley R."/>
            <person name="Sitrit Y."/>
            <person name="Stielow B."/>
            <person name="Szollosi G."/>
            <person name="Zifcakova L."/>
            <person name="Stursova M."/>
            <person name="Spatafora J.W."/>
            <person name="Tedersoo L."/>
            <person name="Vaario L.-M."/>
            <person name="Yamada A."/>
            <person name="Yan M."/>
            <person name="Wang P."/>
            <person name="Xu J."/>
            <person name="Bruns T."/>
            <person name="Baldrian P."/>
            <person name="Vilgalys R."/>
            <person name="Henrissat B."/>
            <person name="Grigoriev I.V."/>
            <person name="Hibbett D."/>
            <person name="Nagy L.G."/>
            <person name="Martin F.M."/>
        </authorList>
    </citation>
    <scope>NUCLEOTIDE SEQUENCE</scope>
    <source>
        <strain evidence="2">UH-Tt-Lm1</strain>
    </source>
</reference>
<dbReference type="GO" id="GO:0004674">
    <property type="term" value="F:protein serine/threonine kinase activity"/>
    <property type="evidence" value="ECO:0007669"/>
    <property type="project" value="TreeGrafter"/>
</dbReference>
<dbReference type="Proteomes" id="UP000736335">
    <property type="component" value="Unassembled WGS sequence"/>
</dbReference>
<sequence>MRYMAVERLDLTGSPASKESDVYSLAMTAFTVLTGITPYIDVNGYITLIVRIKSGDRPSRPTNLAGSRLMPDDVWDMITSCWNDVPGLRSDISSMYEVFLASSLQEVHRVKTDIRTGERKRSSKKIRSRLADFFQSLLVSEPEIKRLVNDMDQRLENQTMSDKERRRLFNELCKTCSRRRVIPDSMYIPDRSNEATVEYTGGFATVSRSAYGGHQVAIKVINVYTNTLNTTRSGFCREVVAWKHLRHPNILPLLGVTFDDDYFSMVSEWMDNGNINEFILKDPDANRTALLADVANGLKYMHDLSIVHGDIKGANILINKDRRGCIADFSLTTITGVGSHPAHGVTPIATTFSGDTLMSFTAGGTYRWMSPELLDPDQFGIPKEEEGRPTRQSDCYALGMVIYEVLCGHSPFIEKENSLMLTSEIVNGVRPTKPEGAERLGFNNELWTIVERCWQGIIVERPGIDDILSCLNDATAFWYMREL</sequence>
<dbReference type="InterPro" id="IPR001245">
    <property type="entry name" value="Ser-Thr/Tyr_kinase_cat_dom"/>
</dbReference>
<dbReference type="Pfam" id="PF07714">
    <property type="entry name" value="PK_Tyr_Ser-Thr"/>
    <property type="match status" value="1"/>
</dbReference>
<keyword evidence="2" id="KW-0418">Kinase</keyword>
<evidence type="ECO:0000259" key="1">
    <source>
        <dbReference type="PROSITE" id="PS50011"/>
    </source>
</evidence>
<dbReference type="AlphaFoldDB" id="A0A9P6LAK2"/>
<dbReference type="InterPro" id="IPR011009">
    <property type="entry name" value="Kinase-like_dom_sf"/>
</dbReference>
<dbReference type="Gene3D" id="1.10.510.10">
    <property type="entry name" value="Transferase(Phosphotransferase) domain 1"/>
    <property type="match status" value="2"/>
</dbReference>
<feature type="domain" description="Protein kinase" evidence="1">
    <location>
        <begin position="1"/>
        <end position="100"/>
    </location>
</feature>
<keyword evidence="3" id="KW-1185">Reference proteome</keyword>
<reference evidence="2" key="1">
    <citation type="journal article" date="2020" name="Nat. Commun.">
        <title>Large-scale genome sequencing of mycorrhizal fungi provides insights into the early evolution of symbiotic traits.</title>
        <authorList>
            <person name="Miyauchi S."/>
            <person name="Kiss E."/>
            <person name="Kuo A."/>
            <person name="Drula E."/>
            <person name="Kohler A."/>
            <person name="Sanchez-Garcia M."/>
            <person name="Morin E."/>
            <person name="Andreopoulos B."/>
            <person name="Barry K.W."/>
            <person name="Bonito G."/>
            <person name="Buee M."/>
            <person name="Carver A."/>
            <person name="Chen C."/>
            <person name="Cichocki N."/>
            <person name="Clum A."/>
            <person name="Culley D."/>
            <person name="Crous P.W."/>
            <person name="Fauchery L."/>
            <person name="Girlanda M."/>
            <person name="Hayes R.D."/>
            <person name="Keri Z."/>
            <person name="LaButti K."/>
            <person name="Lipzen A."/>
            <person name="Lombard V."/>
            <person name="Magnuson J."/>
            <person name="Maillard F."/>
            <person name="Murat C."/>
            <person name="Nolan M."/>
            <person name="Ohm R.A."/>
            <person name="Pangilinan J."/>
            <person name="Pereira M.F."/>
            <person name="Perotto S."/>
            <person name="Peter M."/>
            <person name="Pfister S."/>
            <person name="Riley R."/>
            <person name="Sitrit Y."/>
            <person name="Stielow J.B."/>
            <person name="Szollosi G."/>
            <person name="Zifcakova L."/>
            <person name="Stursova M."/>
            <person name="Spatafora J.W."/>
            <person name="Tedersoo L."/>
            <person name="Vaario L.M."/>
            <person name="Yamada A."/>
            <person name="Yan M."/>
            <person name="Wang P."/>
            <person name="Xu J."/>
            <person name="Bruns T."/>
            <person name="Baldrian P."/>
            <person name="Vilgalys R."/>
            <person name="Dunand C."/>
            <person name="Henrissat B."/>
            <person name="Grigoriev I.V."/>
            <person name="Hibbett D."/>
            <person name="Nagy L.G."/>
            <person name="Martin F.M."/>
        </authorList>
    </citation>
    <scope>NUCLEOTIDE SEQUENCE</scope>
    <source>
        <strain evidence="2">UH-Tt-Lm1</strain>
    </source>
</reference>
<evidence type="ECO:0000313" key="3">
    <source>
        <dbReference type="Proteomes" id="UP000736335"/>
    </source>
</evidence>
<dbReference type="EMBL" id="WIUZ02000003">
    <property type="protein sequence ID" value="KAF9789584.1"/>
    <property type="molecule type" value="Genomic_DNA"/>
</dbReference>
<comment type="caution">
    <text evidence="2">The sequence shown here is derived from an EMBL/GenBank/DDBJ whole genome shotgun (WGS) entry which is preliminary data.</text>
</comment>
<dbReference type="SUPFAM" id="SSF56112">
    <property type="entry name" value="Protein kinase-like (PK-like)"/>
    <property type="match status" value="2"/>
</dbReference>
<dbReference type="InterPro" id="IPR008271">
    <property type="entry name" value="Ser/Thr_kinase_AS"/>
</dbReference>
<gene>
    <name evidence="2" type="ORF">BJ322DRAFT_1119428</name>
</gene>
<name>A0A9P6LAK2_9AGAM</name>
<dbReference type="PROSITE" id="PS00108">
    <property type="entry name" value="PROTEIN_KINASE_ST"/>
    <property type="match status" value="1"/>
</dbReference>
<dbReference type="Pfam" id="PF00069">
    <property type="entry name" value="Pkinase"/>
    <property type="match status" value="1"/>
</dbReference>
<feature type="domain" description="Protein kinase" evidence="1">
    <location>
        <begin position="192"/>
        <end position="478"/>
    </location>
</feature>
<dbReference type="InterPro" id="IPR000719">
    <property type="entry name" value="Prot_kinase_dom"/>
</dbReference>